<reference evidence="1 2" key="1">
    <citation type="submission" date="2015-09" db="EMBL/GenBank/DDBJ databases">
        <authorList>
            <consortium name="Swine Surveillance"/>
        </authorList>
    </citation>
    <scope>NUCLEOTIDE SEQUENCE [LARGE SCALE GENOMIC DNA]</scope>
    <source>
        <strain evidence="1 2">CECT 8383</strain>
    </source>
</reference>
<evidence type="ECO:0000313" key="1">
    <source>
        <dbReference type="EMBL" id="CUH85323.1"/>
    </source>
</evidence>
<gene>
    <name evidence="1" type="ORF">TM5383_02551</name>
</gene>
<dbReference type="RefSeq" id="WP_058319381.1">
    <property type="nucleotide sequence ID" value="NZ_JBMYKQ010000044.1"/>
</dbReference>
<accession>A0A0N7M275</accession>
<evidence type="ECO:0008006" key="3">
    <source>
        <dbReference type="Google" id="ProtNLM"/>
    </source>
</evidence>
<dbReference type="Proteomes" id="UP000051681">
    <property type="component" value="Unassembled WGS sequence"/>
</dbReference>
<proteinExistence type="predicted"/>
<protein>
    <recommendedName>
        <fullName evidence="3">Lipoprotein</fullName>
    </recommendedName>
</protein>
<sequence length="238" mass="24797">MTGPALRFVAYRLRYMLAGLAGFALTGCLATPLGQGQADLGEAVMQRALLAGGEVVVVPPQGYCIQRDSLKTSRRGGFALVASCAQLTGFMAGYTVAPVVMTVTAVERETDGPEPSGAEIAAALQGQQVLRQLHGDGLTVVQVTSDTPISAESDVTHWRGVMVVNGYTVGLALYGAKGSAEAGDRGLTQLMWLAEQLRSESPTRERAVAAFAVSEVPLGAVASDQGGPVRPKARPLTR</sequence>
<keyword evidence="2" id="KW-1185">Reference proteome</keyword>
<dbReference type="STRING" id="340021.TM5383_02551"/>
<dbReference type="AlphaFoldDB" id="A0A0N7M275"/>
<name>A0A0N7M275_9RHOB</name>
<evidence type="ECO:0000313" key="2">
    <source>
        <dbReference type="Proteomes" id="UP000051681"/>
    </source>
</evidence>
<dbReference type="EMBL" id="CYSF01000012">
    <property type="protein sequence ID" value="CUH85323.1"/>
    <property type="molecule type" value="Genomic_DNA"/>
</dbReference>
<dbReference type="PROSITE" id="PS51257">
    <property type="entry name" value="PROKAR_LIPOPROTEIN"/>
    <property type="match status" value="1"/>
</dbReference>
<organism evidence="1 2">
    <name type="scientific">Thalassovita mediterranea</name>
    <dbReference type="NCBI Taxonomy" id="340021"/>
    <lineage>
        <taxon>Bacteria</taxon>
        <taxon>Pseudomonadati</taxon>
        <taxon>Pseudomonadota</taxon>
        <taxon>Alphaproteobacteria</taxon>
        <taxon>Rhodobacterales</taxon>
        <taxon>Roseobacteraceae</taxon>
        <taxon>Thalassovita</taxon>
    </lineage>
</organism>